<dbReference type="PANTHER" id="PTHR30576:SF10">
    <property type="entry name" value="SLL5057 PROTEIN"/>
    <property type="match status" value="1"/>
</dbReference>
<dbReference type="RefSeq" id="WP_014829125.1">
    <property type="nucleotide sequence ID" value="NC_018068.1"/>
</dbReference>
<feature type="transmembrane region" description="Helical" evidence="7">
    <location>
        <begin position="85"/>
        <end position="103"/>
    </location>
</feature>
<feature type="domain" description="Bacterial sugar transferase" evidence="8">
    <location>
        <begin position="270"/>
        <end position="457"/>
    </location>
</feature>
<evidence type="ECO:0000256" key="2">
    <source>
        <dbReference type="ARBA" id="ARBA00006464"/>
    </source>
</evidence>
<dbReference type="KEGG" id="dai:Desaci_4288"/>
<feature type="transmembrane region" description="Helical" evidence="7">
    <location>
        <begin position="109"/>
        <end position="132"/>
    </location>
</feature>
<sequence length="463" mass="52899">MLREHEAILDDISQFVDLVILGLGFYFSVEIYHYKHALVGRVWEQYFLIFLVYIFCWIIGANIYRIYQSRRFMTTLFEVKQLIKAHLLTFVITIASVTLYDPTMIHNRFVFYFEIVALCLTLGFHLVVRLFLQAWRTIGRNTRYVLILGSGAAAHTYLEKVNSNPQLGYKVIGYLAPERNSLEIPYLGDYSNLQTVISMKIVDLTVITAPLSDERVKICVDLLNEMGKTVTILLDDLIAKVTRSRPVDFDGLAMVAYDGGARRPWHELAKRIFDIVLTGAGLIVISPILLAIAIAIKLTAEGPVIFAQDRVGVNGRTFKMYKFRSMVVNAEELREKLAHLNEMSGPVFKITNDPRVTSVGRFLRKTSLDELPQLWNVLIGDMSLVGPRPPLPSEVNMYDLKHRKRLAVKPGITCIWQISGRNEVDFEEWMAMDADYVERWSLWMDVKILAKTVPVVLMRKGAS</sequence>
<evidence type="ECO:0000256" key="4">
    <source>
        <dbReference type="ARBA" id="ARBA00022692"/>
    </source>
</evidence>
<accession>I4DBG5</accession>
<dbReference type="STRING" id="646529.Desaci_4288"/>
<dbReference type="PANTHER" id="PTHR30576">
    <property type="entry name" value="COLANIC BIOSYNTHESIS UDP-GLUCOSE LIPID CARRIER TRANSFERASE"/>
    <property type="match status" value="1"/>
</dbReference>
<evidence type="ECO:0000256" key="7">
    <source>
        <dbReference type="SAM" id="Phobius"/>
    </source>
</evidence>
<evidence type="ECO:0000256" key="3">
    <source>
        <dbReference type="ARBA" id="ARBA00022679"/>
    </source>
</evidence>
<dbReference type="InterPro" id="IPR003362">
    <property type="entry name" value="Bact_transf"/>
</dbReference>
<keyword evidence="6 7" id="KW-0472">Membrane</keyword>
<gene>
    <name evidence="9" type="ordered locus">Desaci_4288</name>
</gene>
<evidence type="ECO:0000256" key="5">
    <source>
        <dbReference type="ARBA" id="ARBA00022989"/>
    </source>
</evidence>
<evidence type="ECO:0000313" key="10">
    <source>
        <dbReference type="Proteomes" id="UP000002892"/>
    </source>
</evidence>
<evidence type="ECO:0000313" key="9">
    <source>
        <dbReference type="EMBL" id="AFM43139.1"/>
    </source>
</evidence>
<feature type="transmembrane region" description="Helical" evidence="7">
    <location>
        <begin position="46"/>
        <end position="64"/>
    </location>
</feature>
<feature type="transmembrane region" description="Helical" evidence="7">
    <location>
        <begin position="12"/>
        <end position="34"/>
    </location>
</feature>
<dbReference type="NCBIfam" id="TIGR03025">
    <property type="entry name" value="EPS_sugtrans"/>
    <property type="match status" value="1"/>
</dbReference>
<dbReference type="InterPro" id="IPR017475">
    <property type="entry name" value="EPS_sugar_tfrase"/>
</dbReference>
<keyword evidence="5 7" id="KW-1133">Transmembrane helix</keyword>
<proteinExistence type="inferred from homology"/>
<comment type="subcellular location">
    <subcellularLocation>
        <location evidence="1">Membrane</location>
        <topology evidence="1">Multi-pass membrane protein</topology>
    </subcellularLocation>
</comment>
<keyword evidence="3 9" id="KW-0808">Transferase</keyword>
<dbReference type="AlphaFoldDB" id="I4DBG5"/>
<name>I4DBG5_DESAJ</name>
<dbReference type="eggNOG" id="COG2148">
    <property type="taxonomic scope" value="Bacteria"/>
</dbReference>
<dbReference type="EMBL" id="CP003639">
    <property type="protein sequence ID" value="AFM43139.1"/>
    <property type="molecule type" value="Genomic_DNA"/>
</dbReference>
<evidence type="ECO:0000256" key="1">
    <source>
        <dbReference type="ARBA" id="ARBA00004141"/>
    </source>
</evidence>
<dbReference type="OrthoDB" id="9808602at2"/>
<dbReference type="eggNOG" id="COG1086">
    <property type="taxonomic scope" value="Bacteria"/>
</dbReference>
<protein>
    <submittedName>
        <fullName evidence="9">Exopolysaccharide biosynthesis polyprenyl glycosylphosphotransferase</fullName>
    </submittedName>
</protein>
<reference evidence="9 10" key="1">
    <citation type="journal article" date="2012" name="J. Bacteriol.">
        <title>Complete genome sequences of Desulfosporosinus orientis DSM765T, Desulfosporosinus youngiae DSM17734T, Desulfosporosinus meridiei DSM13257T, and Desulfosporosinus acidiphilus DSM22704T.</title>
        <authorList>
            <person name="Pester M."/>
            <person name="Brambilla E."/>
            <person name="Alazard D."/>
            <person name="Rattei T."/>
            <person name="Weinmaier T."/>
            <person name="Han J."/>
            <person name="Lucas S."/>
            <person name="Lapidus A."/>
            <person name="Cheng J.F."/>
            <person name="Goodwin L."/>
            <person name="Pitluck S."/>
            <person name="Peters L."/>
            <person name="Ovchinnikova G."/>
            <person name="Teshima H."/>
            <person name="Detter J.C."/>
            <person name="Han C.S."/>
            <person name="Tapia R."/>
            <person name="Land M.L."/>
            <person name="Hauser L."/>
            <person name="Kyrpides N.C."/>
            <person name="Ivanova N.N."/>
            <person name="Pagani I."/>
            <person name="Huntmann M."/>
            <person name="Wei C.L."/>
            <person name="Davenport K.W."/>
            <person name="Daligault H."/>
            <person name="Chain P.S."/>
            <person name="Chen A."/>
            <person name="Mavromatis K."/>
            <person name="Markowitz V."/>
            <person name="Szeto E."/>
            <person name="Mikhailova N."/>
            <person name="Pati A."/>
            <person name="Wagner M."/>
            <person name="Woyke T."/>
            <person name="Ollivier B."/>
            <person name="Klenk H.P."/>
            <person name="Spring S."/>
            <person name="Loy A."/>
        </authorList>
    </citation>
    <scope>NUCLEOTIDE SEQUENCE [LARGE SCALE GENOMIC DNA]</scope>
    <source>
        <strain evidence="10">DSM 22704 / JCM 16185 / SJ4</strain>
    </source>
</reference>
<dbReference type="Pfam" id="PF02397">
    <property type="entry name" value="Bac_transf"/>
    <property type="match status" value="1"/>
</dbReference>
<dbReference type="Gene3D" id="3.40.50.720">
    <property type="entry name" value="NAD(P)-binding Rossmann-like Domain"/>
    <property type="match status" value="1"/>
</dbReference>
<feature type="transmembrane region" description="Helical" evidence="7">
    <location>
        <begin position="272"/>
        <end position="296"/>
    </location>
</feature>
<dbReference type="GO" id="GO:0016780">
    <property type="term" value="F:phosphotransferase activity, for other substituted phosphate groups"/>
    <property type="evidence" value="ECO:0007669"/>
    <property type="project" value="TreeGrafter"/>
</dbReference>
<evidence type="ECO:0000259" key="8">
    <source>
        <dbReference type="Pfam" id="PF02397"/>
    </source>
</evidence>
<keyword evidence="4 7" id="KW-0812">Transmembrane</keyword>
<dbReference type="HOGENOM" id="CLU_024920_3_4_9"/>
<dbReference type="Pfam" id="PF13727">
    <property type="entry name" value="CoA_binding_3"/>
    <property type="match status" value="1"/>
</dbReference>
<dbReference type="Proteomes" id="UP000002892">
    <property type="component" value="Chromosome"/>
</dbReference>
<organism evidence="9 10">
    <name type="scientific">Desulfosporosinus acidiphilus (strain DSM 22704 / JCM 16185 / SJ4)</name>
    <dbReference type="NCBI Taxonomy" id="646529"/>
    <lineage>
        <taxon>Bacteria</taxon>
        <taxon>Bacillati</taxon>
        <taxon>Bacillota</taxon>
        <taxon>Clostridia</taxon>
        <taxon>Eubacteriales</taxon>
        <taxon>Desulfitobacteriaceae</taxon>
        <taxon>Desulfosporosinus</taxon>
    </lineage>
</organism>
<dbReference type="GO" id="GO:0016020">
    <property type="term" value="C:membrane"/>
    <property type="evidence" value="ECO:0007669"/>
    <property type="project" value="UniProtKB-SubCell"/>
</dbReference>
<comment type="similarity">
    <text evidence="2">Belongs to the bacterial sugar transferase family.</text>
</comment>
<keyword evidence="10" id="KW-1185">Reference proteome</keyword>
<evidence type="ECO:0000256" key="6">
    <source>
        <dbReference type="ARBA" id="ARBA00023136"/>
    </source>
</evidence>